<proteinExistence type="predicted"/>
<organism evidence="2 3">
    <name type="scientific">Hibiscus sabdariffa</name>
    <name type="common">roselle</name>
    <dbReference type="NCBI Taxonomy" id="183260"/>
    <lineage>
        <taxon>Eukaryota</taxon>
        <taxon>Viridiplantae</taxon>
        <taxon>Streptophyta</taxon>
        <taxon>Embryophyta</taxon>
        <taxon>Tracheophyta</taxon>
        <taxon>Spermatophyta</taxon>
        <taxon>Magnoliopsida</taxon>
        <taxon>eudicotyledons</taxon>
        <taxon>Gunneridae</taxon>
        <taxon>Pentapetalae</taxon>
        <taxon>rosids</taxon>
        <taxon>malvids</taxon>
        <taxon>Malvales</taxon>
        <taxon>Malvaceae</taxon>
        <taxon>Malvoideae</taxon>
        <taxon>Hibiscus</taxon>
    </lineage>
</organism>
<accession>A0ABR2PY73</accession>
<gene>
    <name evidence="1" type="ORF">V6N11_033487</name>
    <name evidence="2" type="ORF">V6N11_033496</name>
</gene>
<keyword evidence="3" id="KW-1185">Reference proteome</keyword>
<dbReference type="EMBL" id="JBBPBN010000049">
    <property type="protein sequence ID" value="KAK8993396.1"/>
    <property type="molecule type" value="Genomic_DNA"/>
</dbReference>
<dbReference type="Proteomes" id="UP001396334">
    <property type="component" value="Unassembled WGS sequence"/>
</dbReference>
<evidence type="ECO:0000313" key="2">
    <source>
        <dbReference type="EMBL" id="KAK8993396.1"/>
    </source>
</evidence>
<comment type="caution">
    <text evidence="2">The sequence shown here is derived from an EMBL/GenBank/DDBJ whole genome shotgun (WGS) entry which is preliminary data.</text>
</comment>
<evidence type="ECO:0000313" key="3">
    <source>
        <dbReference type="Proteomes" id="UP001396334"/>
    </source>
</evidence>
<reference evidence="2 3" key="1">
    <citation type="journal article" date="2024" name="G3 (Bethesda)">
        <title>Genome assembly of Hibiscus sabdariffa L. provides insights into metabolisms of medicinal natural products.</title>
        <authorList>
            <person name="Kim T."/>
        </authorList>
    </citation>
    <scope>NUCLEOTIDE SEQUENCE [LARGE SCALE GENOMIC DNA]</scope>
    <source>
        <strain evidence="2">TK-2024</strain>
        <tissue evidence="2">Old leaves</tissue>
    </source>
</reference>
<dbReference type="EMBL" id="JBBPBN010000049">
    <property type="protein sequence ID" value="KAK8993386.1"/>
    <property type="molecule type" value="Genomic_DNA"/>
</dbReference>
<protein>
    <submittedName>
        <fullName evidence="2">Uncharacterized protein</fullName>
    </submittedName>
</protein>
<name>A0ABR2PY73_9ROSI</name>
<sequence>MKRKIASIPGLILPFTGNSLPFSFSKLPITCFLSIYSTASDEYVNMGLSKPTHLETLVIDKCKSRSLELDEALGFFNSLISMRPLPSILAFNHPTDVSAMNIWLRCLCNLKK</sequence>
<evidence type="ECO:0000313" key="1">
    <source>
        <dbReference type="EMBL" id="KAK8993386.1"/>
    </source>
</evidence>